<dbReference type="Proteomes" id="UP000092993">
    <property type="component" value="Unassembled WGS sequence"/>
</dbReference>
<proteinExistence type="predicted"/>
<keyword evidence="2" id="KW-1185">Reference proteome</keyword>
<gene>
    <name evidence="1" type="ORF">A0H81_03949</name>
</gene>
<evidence type="ECO:0000313" key="1">
    <source>
        <dbReference type="EMBL" id="OBZ76235.1"/>
    </source>
</evidence>
<reference evidence="1 2" key="1">
    <citation type="submission" date="2016-03" db="EMBL/GenBank/DDBJ databases">
        <title>Whole genome sequencing of Grifola frondosa 9006-11.</title>
        <authorList>
            <person name="Min B."/>
            <person name="Park H."/>
            <person name="Kim J.-G."/>
            <person name="Cho H."/>
            <person name="Oh Y.-L."/>
            <person name="Kong W.-S."/>
            <person name="Choi I.-G."/>
        </authorList>
    </citation>
    <scope>NUCLEOTIDE SEQUENCE [LARGE SCALE GENOMIC DNA]</scope>
    <source>
        <strain evidence="1 2">9006-11</strain>
    </source>
</reference>
<evidence type="ECO:0000313" key="2">
    <source>
        <dbReference type="Proteomes" id="UP000092993"/>
    </source>
</evidence>
<comment type="caution">
    <text evidence="1">The sequence shown here is derived from an EMBL/GenBank/DDBJ whole genome shotgun (WGS) entry which is preliminary data.</text>
</comment>
<name>A0A1C7MH50_GRIFR</name>
<protein>
    <submittedName>
        <fullName evidence="1">Uncharacterized protein</fullName>
    </submittedName>
</protein>
<sequence length="145" mass="16476">MSSPTPLSTRVLEFSRNQTHNLWVSIIFCPRDRTGVLAIENYVITDALGRPPSDSPPDFESAGSLYSYPYKKDIEPRLDCRNVLFSVSERCFIPELPLAIIAHLPLKILDDIRVDWNMMVLMITCQSEIVSNFGHLLHPSCQKIT</sequence>
<accession>A0A1C7MH50</accession>
<organism evidence="1 2">
    <name type="scientific">Grifola frondosa</name>
    <name type="common">Maitake</name>
    <name type="synonym">Polyporus frondosus</name>
    <dbReference type="NCBI Taxonomy" id="5627"/>
    <lineage>
        <taxon>Eukaryota</taxon>
        <taxon>Fungi</taxon>
        <taxon>Dikarya</taxon>
        <taxon>Basidiomycota</taxon>
        <taxon>Agaricomycotina</taxon>
        <taxon>Agaricomycetes</taxon>
        <taxon>Polyporales</taxon>
        <taxon>Grifolaceae</taxon>
        <taxon>Grifola</taxon>
    </lineage>
</organism>
<dbReference type="AlphaFoldDB" id="A0A1C7MH50"/>
<dbReference type="EMBL" id="LUGG01000003">
    <property type="protein sequence ID" value="OBZ76235.1"/>
    <property type="molecule type" value="Genomic_DNA"/>
</dbReference>